<dbReference type="GO" id="GO:0006508">
    <property type="term" value="P:proteolysis"/>
    <property type="evidence" value="ECO:0007669"/>
    <property type="project" value="UniProtKB-KW"/>
</dbReference>
<dbReference type="Proteomes" id="UP000075243">
    <property type="component" value="Chromosome 3"/>
</dbReference>
<feature type="domain" description="Reverse transcriptase Ty1/copia-type" evidence="4">
    <location>
        <begin position="267"/>
        <end position="323"/>
    </location>
</feature>
<dbReference type="Gene3D" id="3.30.420.10">
    <property type="entry name" value="Ribonuclease H-like superfamily/Ribonuclease H"/>
    <property type="match status" value="1"/>
</dbReference>
<keyword evidence="1" id="KW-0645">Protease</keyword>
<evidence type="ECO:0000259" key="6">
    <source>
        <dbReference type="Pfam" id="PF22936"/>
    </source>
</evidence>
<keyword evidence="2" id="KW-0479">Metal-binding</keyword>
<dbReference type="PANTHER" id="PTHR42648:SF21">
    <property type="entry name" value="CYSTEINE-RICH RLK (RECEPTOR-LIKE PROTEIN KINASE) 8"/>
    <property type="match status" value="1"/>
</dbReference>
<dbReference type="InterPro" id="IPR013103">
    <property type="entry name" value="RVT_2"/>
</dbReference>
<dbReference type="InterPro" id="IPR039537">
    <property type="entry name" value="Retrotran_Ty1/copia-like"/>
</dbReference>
<dbReference type="Pfam" id="PF22936">
    <property type="entry name" value="Pol_BBD"/>
    <property type="match status" value="1"/>
</dbReference>
<keyword evidence="8" id="KW-1185">Reference proteome</keyword>
<evidence type="ECO:0000313" key="8">
    <source>
        <dbReference type="Proteomes" id="UP000075243"/>
    </source>
</evidence>
<dbReference type="GO" id="GO:0003676">
    <property type="term" value="F:nucleic acid binding"/>
    <property type="evidence" value="ECO:0007669"/>
    <property type="project" value="InterPro"/>
</dbReference>
<dbReference type="EMBL" id="CM003605">
    <property type="protein sequence ID" value="KYP69673.1"/>
    <property type="molecule type" value="Genomic_DNA"/>
</dbReference>
<feature type="non-terminal residue" evidence="7">
    <location>
        <position position="1"/>
    </location>
</feature>
<reference evidence="7 8" key="1">
    <citation type="journal article" date="2012" name="Nat. Biotechnol.">
        <title>Draft genome sequence of pigeonpea (Cajanus cajan), an orphan legume crop of resource-poor farmers.</title>
        <authorList>
            <person name="Varshney R.K."/>
            <person name="Chen W."/>
            <person name="Li Y."/>
            <person name="Bharti A.K."/>
            <person name="Saxena R.K."/>
            <person name="Schlueter J.A."/>
            <person name="Donoghue M.T."/>
            <person name="Azam S."/>
            <person name="Fan G."/>
            <person name="Whaley A.M."/>
            <person name="Farmer A.D."/>
            <person name="Sheridan J."/>
            <person name="Iwata A."/>
            <person name="Tuteja R."/>
            <person name="Penmetsa R.V."/>
            <person name="Wu W."/>
            <person name="Upadhyaya H.D."/>
            <person name="Yang S.P."/>
            <person name="Shah T."/>
            <person name="Saxena K.B."/>
            <person name="Michael T."/>
            <person name="McCombie W.R."/>
            <person name="Yang B."/>
            <person name="Zhang G."/>
            <person name="Yang H."/>
            <person name="Wang J."/>
            <person name="Spillane C."/>
            <person name="Cook D.R."/>
            <person name="May G.D."/>
            <person name="Xu X."/>
            <person name="Jackson S.A."/>
        </authorList>
    </citation>
    <scope>NUCLEOTIDE SEQUENCE [LARGE SCALE GENOMIC DNA]</scope>
    <source>
        <strain evidence="8">cv. Asha</strain>
    </source>
</reference>
<evidence type="ECO:0000313" key="7">
    <source>
        <dbReference type="EMBL" id="KYP69673.1"/>
    </source>
</evidence>
<evidence type="ECO:0000256" key="3">
    <source>
        <dbReference type="ARBA" id="ARBA00022801"/>
    </source>
</evidence>
<accession>A0A151TRM5</accession>
<sequence>VPKTEIIPIADLFNKKKSVQSWYLDSGCSRHMTGERSMFLDLKSKKGGLVTFGGGQKGQIMGICKIGINSSITIDNVLYVKVLTHNLLSISQLCDNDYEVSFNKNKCTVSQTDSSILFTTNKCNNLYKIMLNELEDQNIDCLVSYENQWLWHKKLGHASLRLISRMKKHNLVRGLPSLVYQSNSLCEACQKGKQVKSSFESKNHVSTSRPLELLHIDLFGPTRTASISGKRYGLVIVDDYTRWTWVLFIDESWVQAMQEELTQFQKNDVWKLVQAPKDRTIIDTKWVYRIKLDESENVVRNKARLVAKGYSQQEGIDFTETFALLLE</sequence>
<gene>
    <name evidence="7" type="ORF">KK1_008873</name>
</gene>
<proteinExistence type="predicted"/>
<dbReference type="InterPro" id="IPR036397">
    <property type="entry name" value="RNaseH_sf"/>
</dbReference>
<evidence type="ECO:0000259" key="4">
    <source>
        <dbReference type="Pfam" id="PF07727"/>
    </source>
</evidence>
<dbReference type="GO" id="GO:0046872">
    <property type="term" value="F:metal ion binding"/>
    <property type="evidence" value="ECO:0007669"/>
    <property type="project" value="UniProtKB-KW"/>
</dbReference>
<dbReference type="InterPro" id="IPR012337">
    <property type="entry name" value="RNaseH-like_sf"/>
</dbReference>
<organism evidence="7 8">
    <name type="scientific">Cajanus cajan</name>
    <name type="common">Pigeon pea</name>
    <name type="synonym">Cajanus indicus</name>
    <dbReference type="NCBI Taxonomy" id="3821"/>
    <lineage>
        <taxon>Eukaryota</taxon>
        <taxon>Viridiplantae</taxon>
        <taxon>Streptophyta</taxon>
        <taxon>Embryophyta</taxon>
        <taxon>Tracheophyta</taxon>
        <taxon>Spermatophyta</taxon>
        <taxon>Magnoliopsida</taxon>
        <taxon>eudicotyledons</taxon>
        <taxon>Gunneridae</taxon>
        <taxon>Pentapetalae</taxon>
        <taxon>rosids</taxon>
        <taxon>fabids</taxon>
        <taxon>Fabales</taxon>
        <taxon>Fabaceae</taxon>
        <taxon>Papilionoideae</taxon>
        <taxon>50 kb inversion clade</taxon>
        <taxon>NPAAA clade</taxon>
        <taxon>indigoferoid/millettioid clade</taxon>
        <taxon>Phaseoleae</taxon>
        <taxon>Cajanus</taxon>
    </lineage>
</organism>
<dbReference type="Pfam" id="PF13976">
    <property type="entry name" value="gag_pre-integrs"/>
    <property type="match status" value="1"/>
</dbReference>
<dbReference type="InterPro" id="IPR025724">
    <property type="entry name" value="GAG-pre-integrase_dom"/>
</dbReference>
<dbReference type="Gramene" id="C.cajan_08621.t">
    <property type="protein sequence ID" value="C.cajan_08621.t"/>
    <property type="gene ID" value="C.cajan_08621"/>
</dbReference>
<protein>
    <submittedName>
        <fullName evidence="7">Copia protein</fullName>
    </submittedName>
</protein>
<dbReference type="GO" id="GO:0008233">
    <property type="term" value="F:peptidase activity"/>
    <property type="evidence" value="ECO:0007669"/>
    <property type="project" value="UniProtKB-KW"/>
</dbReference>
<dbReference type="Pfam" id="PF07727">
    <property type="entry name" value="RVT_2"/>
    <property type="match status" value="1"/>
</dbReference>
<evidence type="ECO:0000259" key="5">
    <source>
        <dbReference type="Pfam" id="PF13976"/>
    </source>
</evidence>
<evidence type="ECO:0000256" key="2">
    <source>
        <dbReference type="ARBA" id="ARBA00022723"/>
    </source>
</evidence>
<feature type="domain" description="Retrovirus-related Pol polyprotein from transposon TNT 1-94-like beta-barrel" evidence="6">
    <location>
        <begin position="22"/>
        <end position="98"/>
    </location>
</feature>
<keyword evidence="3" id="KW-0378">Hydrolase</keyword>
<dbReference type="SUPFAM" id="SSF53098">
    <property type="entry name" value="Ribonuclease H-like"/>
    <property type="match status" value="1"/>
</dbReference>
<dbReference type="AlphaFoldDB" id="A0A151TRM5"/>
<name>A0A151TRM5_CAJCA</name>
<feature type="domain" description="GAG-pre-integrase" evidence="5">
    <location>
        <begin position="125"/>
        <end position="194"/>
    </location>
</feature>
<dbReference type="InterPro" id="IPR054722">
    <property type="entry name" value="PolX-like_BBD"/>
</dbReference>
<evidence type="ECO:0000256" key="1">
    <source>
        <dbReference type="ARBA" id="ARBA00022670"/>
    </source>
</evidence>
<dbReference type="PANTHER" id="PTHR42648">
    <property type="entry name" value="TRANSPOSASE, PUTATIVE-RELATED"/>
    <property type="match status" value="1"/>
</dbReference>